<dbReference type="PANTHER" id="PTHR47505:SF1">
    <property type="entry name" value="DNA UTILIZATION PROTEIN YHGH"/>
    <property type="match status" value="1"/>
</dbReference>
<proteinExistence type="inferred from homology"/>
<reference evidence="3 4" key="1">
    <citation type="submission" date="2017-02" db="EMBL/GenBank/DDBJ databases">
        <authorList>
            <person name="Peterson S.W."/>
        </authorList>
    </citation>
    <scope>NUCLEOTIDE SEQUENCE [LARGE SCALE GENOMIC DNA]</scope>
    <source>
        <strain evidence="3 4">LMG 22410</strain>
    </source>
</reference>
<dbReference type="RefSeq" id="WP_086992114.1">
    <property type="nucleotide sequence ID" value="NZ_FUHU01000036.1"/>
</dbReference>
<dbReference type="InterPro" id="IPR000836">
    <property type="entry name" value="PRTase_dom"/>
</dbReference>
<dbReference type="SUPFAM" id="SSF53271">
    <property type="entry name" value="PRTase-like"/>
    <property type="match status" value="1"/>
</dbReference>
<dbReference type="OrthoDB" id="5242900at2"/>
<protein>
    <submittedName>
        <fullName evidence="3">Competence protein F homolog, phosphoribosyltransferase domain protein YhgH required for utilization of DNA as sole source of carbon and energy</fullName>
    </submittedName>
</protein>
<feature type="domain" description="Phosphoribosyltransferase" evidence="2">
    <location>
        <begin position="102"/>
        <end position="206"/>
    </location>
</feature>
<gene>
    <name evidence="3" type="ORF">CZ674_08470</name>
</gene>
<dbReference type="InterPro" id="IPR051910">
    <property type="entry name" value="ComF/GntX_DNA_util-trans"/>
</dbReference>
<name>A0A1R4G399_9MICO</name>
<sequence length="217" mass="23166">MKIASLLREAADVLWPVACVGCGVSAASLCDACLTRWQPRRFALGEHEQLTALGDYDGDLKSAVLACKERGSVAATRRLGQALADGCPAADAVAVVPPSRAGVRRRGFHCVEWLAGEIARRRELQIVRMRFTTGAVPGTQKRRSRDERLSAARELEPVRRLGRASDFSGLRVLVVDDVVTTGATMLAAARAVQDAGADFVGGAAIARTVRRSGRNAD</sequence>
<comment type="similarity">
    <text evidence="1">Belongs to the ComF/GntX family.</text>
</comment>
<dbReference type="Proteomes" id="UP000195787">
    <property type="component" value="Unassembled WGS sequence"/>
</dbReference>
<keyword evidence="4" id="KW-1185">Reference proteome</keyword>
<dbReference type="InterPro" id="IPR029057">
    <property type="entry name" value="PRTase-like"/>
</dbReference>
<dbReference type="Pfam" id="PF00156">
    <property type="entry name" value="Pribosyltran"/>
    <property type="match status" value="1"/>
</dbReference>
<evidence type="ECO:0000313" key="4">
    <source>
        <dbReference type="Proteomes" id="UP000195787"/>
    </source>
</evidence>
<dbReference type="GO" id="GO:0016757">
    <property type="term" value="F:glycosyltransferase activity"/>
    <property type="evidence" value="ECO:0007669"/>
    <property type="project" value="UniProtKB-KW"/>
</dbReference>
<evidence type="ECO:0000259" key="2">
    <source>
        <dbReference type="Pfam" id="PF00156"/>
    </source>
</evidence>
<accession>A0A1R4G399</accession>
<keyword evidence="3" id="KW-0808">Transferase</keyword>
<dbReference type="PANTHER" id="PTHR47505">
    <property type="entry name" value="DNA UTILIZATION PROTEIN YHGH"/>
    <property type="match status" value="1"/>
</dbReference>
<dbReference type="AlphaFoldDB" id="A0A1R4G399"/>
<organism evidence="3 4">
    <name type="scientific">Agrococcus casei LMG 22410</name>
    <dbReference type="NCBI Taxonomy" id="1255656"/>
    <lineage>
        <taxon>Bacteria</taxon>
        <taxon>Bacillati</taxon>
        <taxon>Actinomycetota</taxon>
        <taxon>Actinomycetes</taxon>
        <taxon>Micrococcales</taxon>
        <taxon>Microbacteriaceae</taxon>
        <taxon>Agrococcus</taxon>
    </lineage>
</organism>
<dbReference type="Gene3D" id="3.40.50.2020">
    <property type="match status" value="1"/>
</dbReference>
<dbReference type="GeneID" id="303173247"/>
<evidence type="ECO:0000256" key="1">
    <source>
        <dbReference type="ARBA" id="ARBA00008007"/>
    </source>
</evidence>
<keyword evidence="3" id="KW-0328">Glycosyltransferase</keyword>
<dbReference type="EMBL" id="FUHU01000036">
    <property type="protein sequence ID" value="SJM62638.1"/>
    <property type="molecule type" value="Genomic_DNA"/>
</dbReference>
<evidence type="ECO:0000313" key="3">
    <source>
        <dbReference type="EMBL" id="SJM62638.1"/>
    </source>
</evidence>